<evidence type="ECO:0000256" key="4">
    <source>
        <dbReference type="ARBA" id="ARBA00022692"/>
    </source>
</evidence>
<dbReference type="Pfam" id="PF12349">
    <property type="entry name" value="Sterol-sensing"/>
    <property type="match status" value="1"/>
</dbReference>
<keyword evidence="8" id="KW-0443">Lipid metabolism</keyword>
<feature type="transmembrane region" description="Helical" evidence="12">
    <location>
        <begin position="344"/>
        <end position="363"/>
    </location>
</feature>
<evidence type="ECO:0000256" key="1">
    <source>
        <dbReference type="ARBA" id="ARBA00004127"/>
    </source>
</evidence>
<feature type="chain" id="PRO_5012372743" evidence="13">
    <location>
        <begin position="21"/>
        <end position="1249"/>
    </location>
</feature>
<dbReference type="GO" id="GO:0016020">
    <property type="term" value="C:membrane"/>
    <property type="evidence" value="ECO:0007669"/>
    <property type="project" value="TreeGrafter"/>
</dbReference>
<evidence type="ECO:0000256" key="2">
    <source>
        <dbReference type="ARBA" id="ARBA00005585"/>
    </source>
</evidence>
<dbReference type="InterPro" id="IPR032190">
    <property type="entry name" value="NPC1_N"/>
</dbReference>
<dbReference type="EMBL" id="MCFI01000002">
    <property type="protein sequence ID" value="ORY87162.1"/>
    <property type="molecule type" value="Genomic_DNA"/>
</dbReference>
<dbReference type="SUPFAM" id="SSF82866">
    <property type="entry name" value="Multidrug efflux transporter AcrB transmembrane domain"/>
    <property type="match status" value="2"/>
</dbReference>
<keyword evidence="16" id="KW-1185">Reference proteome</keyword>
<proteinExistence type="inferred from homology"/>
<dbReference type="AlphaFoldDB" id="A0A1Y2FT38"/>
<dbReference type="GO" id="GO:0012505">
    <property type="term" value="C:endomembrane system"/>
    <property type="evidence" value="ECO:0007669"/>
    <property type="project" value="UniProtKB-SubCell"/>
</dbReference>
<dbReference type="InterPro" id="IPR053958">
    <property type="entry name" value="HMGCR/SNAP/NPC1-like_SSD"/>
</dbReference>
<evidence type="ECO:0000256" key="12">
    <source>
        <dbReference type="SAM" id="Phobius"/>
    </source>
</evidence>
<dbReference type="STRING" id="56484.A0A1Y2FT38"/>
<feature type="domain" description="SSD" evidence="14">
    <location>
        <begin position="579"/>
        <end position="746"/>
    </location>
</feature>
<dbReference type="RefSeq" id="XP_040728018.1">
    <property type="nucleotide sequence ID" value="XM_040866096.1"/>
</dbReference>
<name>A0A1Y2FT38_PROLT</name>
<keyword evidence="6 12" id="KW-1133">Transmembrane helix</keyword>
<evidence type="ECO:0000259" key="14">
    <source>
        <dbReference type="PROSITE" id="PS50156"/>
    </source>
</evidence>
<comment type="subcellular location">
    <subcellularLocation>
        <location evidence="1">Endomembrane system</location>
        <topology evidence="1">Multi-pass membrane protein</topology>
    </subcellularLocation>
</comment>
<organism evidence="15 16">
    <name type="scientific">Protomyces lactucae-debilis</name>
    <dbReference type="NCBI Taxonomy" id="2754530"/>
    <lineage>
        <taxon>Eukaryota</taxon>
        <taxon>Fungi</taxon>
        <taxon>Dikarya</taxon>
        <taxon>Ascomycota</taxon>
        <taxon>Taphrinomycotina</taxon>
        <taxon>Taphrinomycetes</taxon>
        <taxon>Taphrinales</taxon>
        <taxon>Protomycetaceae</taxon>
        <taxon>Protomyces</taxon>
    </lineage>
</organism>
<reference evidence="15 16" key="1">
    <citation type="submission" date="2016-07" db="EMBL/GenBank/DDBJ databases">
        <title>Pervasive Adenine N6-methylation of Active Genes in Fungi.</title>
        <authorList>
            <consortium name="DOE Joint Genome Institute"/>
            <person name="Mondo S.J."/>
            <person name="Dannebaum R.O."/>
            <person name="Kuo R.C."/>
            <person name="Labutti K."/>
            <person name="Haridas S."/>
            <person name="Kuo A."/>
            <person name="Salamov A."/>
            <person name="Ahrendt S.R."/>
            <person name="Lipzen A."/>
            <person name="Sullivan W."/>
            <person name="Andreopoulos W.B."/>
            <person name="Clum A."/>
            <person name="Lindquist E."/>
            <person name="Daum C."/>
            <person name="Ramamoorthy G.K."/>
            <person name="Gryganskyi A."/>
            <person name="Culley D."/>
            <person name="Magnuson J.K."/>
            <person name="James T.Y."/>
            <person name="O'Malley M.A."/>
            <person name="Stajich J.E."/>
            <person name="Spatafora J.W."/>
            <person name="Visel A."/>
            <person name="Grigoriev I.V."/>
        </authorList>
    </citation>
    <scope>NUCLEOTIDE SEQUENCE [LARGE SCALE GENOMIC DNA]</scope>
    <source>
        <strain evidence="15 16">12-1054</strain>
    </source>
</reference>
<keyword evidence="3" id="KW-0813">Transport</keyword>
<evidence type="ECO:0000256" key="10">
    <source>
        <dbReference type="ARBA" id="ARBA00023157"/>
    </source>
</evidence>
<dbReference type="InterPro" id="IPR053956">
    <property type="entry name" value="NPC1_MLD"/>
</dbReference>
<evidence type="ECO:0000256" key="9">
    <source>
        <dbReference type="ARBA" id="ARBA00023136"/>
    </source>
</evidence>
<dbReference type="FunFam" id="1.20.1640.10:FF:000008">
    <property type="entry name" value="NPC intracellular cholesterol transporter 1"/>
    <property type="match status" value="1"/>
</dbReference>
<dbReference type="InterPro" id="IPR000731">
    <property type="entry name" value="SSD"/>
</dbReference>
<feature type="transmembrane region" description="Helical" evidence="12">
    <location>
        <begin position="1103"/>
        <end position="1126"/>
    </location>
</feature>
<evidence type="ECO:0000256" key="5">
    <source>
        <dbReference type="ARBA" id="ARBA00022729"/>
    </source>
</evidence>
<evidence type="ECO:0000313" key="16">
    <source>
        <dbReference type="Proteomes" id="UP000193685"/>
    </source>
</evidence>
<feature type="signal peptide" evidence="13">
    <location>
        <begin position="1"/>
        <end position="20"/>
    </location>
</feature>
<feature type="transmembrane region" description="Helical" evidence="12">
    <location>
        <begin position="721"/>
        <end position="746"/>
    </location>
</feature>
<evidence type="ECO:0000256" key="3">
    <source>
        <dbReference type="ARBA" id="ARBA00022448"/>
    </source>
</evidence>
<protein>
    <submittedName>
        <fullName evidence="15">Patched sphingolipid transporter</fullName>
    </submittedName>
</protein>
<dbReference type="PANTHER" id="PTHR45727:SF2">
    <property type="entry name" value="NPC INTRACELLULAR CHOLESTEROL TRANSPORTER 1"/>
    <property type="match status" value="1"/>
</dbReference>
<dbReference type="Gene3D" id="1.20.1640.10">
    <property type="entry name" value="Multidrug efflux transporter AcrB transmembrane domain"/>
    <property type="match status" value="2"/>
</dbReference>
<feature type="transmembrane region" description="Helical" evidence="12">
    <location>
        <begin position="1166"/>
        <end position="1188"/>
    </location>
</feature>
<keyword evidence="7" id="KW-0445">Lipid transport</keyword>
<feature type="transmembrane region" description="Helical" evidence="12">
    <location>
        <begin position="1200"/>
        <end position="1223"/>
    </location>
</feature>
<keyword evidence="11" id="KW-0325">Glycoprotein</keyword>
<dbReference type="GO" id="GO:0032934">
    <property type="term" value="F:sterol binding"/>
    <property type="evidence" value="ECO:0007669"/>
    <property type="project" value="TreeGrafter"/>
</dbReference>
<feature type="transmembrane region" description="Helical" evidence="12">
    <location>
        <begin position="798"/>
        <end position="817"/>
    </location>
</feature>
<dbReference type="OrthoDB" id="6510177at2759"/>
<keyword evidence="4 12" id="KW-0812">Transmembrane</keyword>
<dbReference type="OMA" id="WWFDVES"/>
<feature type="transmembrane region" description="Helical" evidence="12">
    <location>
        <begin position="1068"/>
        <end position="1097"/>
    </location>
</feature>
<dbReference type="Proteomes" id="UP000193685">
    <property type="component" value="Unassembled WGS sequence"/>
</dbReference>
<keyword evidence="9 12" id="KW-0472">Membrane</keyword>
<feature type="transmembrane region" description="Helical" evidence="12">
    <location>
        <begin position="644"/>
        <end position="666"/>
    </location>
</feature>
<dbReference type="Pfam" id="PF16414">
    <property type="entry name" value="NPC1_N"/>
    <property type="match status" value="1"/>
</dbReference>
<keyword evidence="10" id="KW-1015">Disulfide bond</keyword>
<dbReference type="PANTHER" id="PTHR45727">
    <property type="entry name" value="NPC INTRACELLULAR CHOLESTEROL TRANSPORTER 1"/>
    <property type="match status" value="1"/>
</dbReference>
<dbReference type="Pfam" id="PF22314">
    <property type="entry name" value="NPC1_MLD"/>
    <property type="match status" value="1"/>
</dbReference>
<feature type="transmembrane region" description="Helical" evidence="12">
    <location>
        <begin position="582"/>
        <end position="603"/>
    </location>
</feature>
<evidence type="ECO:0000256" key="6">
    <source>
        <dbReference type="ARBA" id="ARBA00022989"/>
    </source>
</evidence>
<evidence type="ECO:0000256" key="7">
    <source>
        <dbReference type="ARBA" id="ARBA00023055"/>
    </source>
</evidence>
<dbReference type="PROSITE" id="PS50156">
    <property type="entry name" value="SSD"/>
    <property type="match status" value="1"/>
</dbReference>
<comment type="caution">
    <text evidence="15">The sequence shown here is derived from an EMBL/GenBank/DDBJ whole genome shotgun (WGS) entry which is preliminary data.</text>
</comment>
<dbReference type="GeneID" id="63782695"/>
<feature type="transmembrane region" description="Helical" evidence="12">
    <location>
        <begin position="262"/>
        <end position="285"/>
    </location>
</feature>
<dbReference type="FunFam" id="1.20.1640.10:FF:000029">
    <property type="entry name" value="Putative Patched sphingolipid transporter"/>
    <property type="match status" value="1"/>
</dbReference>
<evidence type="ECO:0000256" key="8">
    <source>
        <dbReference type="ARBA" id="ARBA00023098"/>
    </source>
</evidence>
<dbReference type="GO" id="GO:0015918">
    <property type="term" value="P:sterol transport"/>
    <property type="evidence" value="ECO:0007669"/>
    <property type="project" value="UniProtKB-ARBA"/>
</dbReference>
<evidence type="ECO:0000313" key="15">
    <source>
        <dbReference type="EMBL" id="ORY87162.1"/>
    </source>
</evidence>
<dbReference type="GO" id="GO:0006629">
    <property type="term" value="P:lipid metabolic process"/>
    <property type="evidence" value="ECO:0007669"/>
    <property type="project" value="UniProtKB-KW"/>
</dbReference>
<comment type="similarity">
    <text evidence="2">Belongs to the patched family.</text>
</comment>
<gene>
    <name evidence="15" type="ORF">BCR37DRAFT_147032</name>
</gene>
<keyword evidence="5 13" id="KW-0732">Signal</keyword>
<feature type="transmembrane region" description="Helical" evidence="12">
    <location>
        <begin position="615"/>
        <end position="638"/>
    </location>
</feature>
<evidence type="ECO:0000256" key="13">
    <source>
        <dbReference type="SAM" id="SignalP"/>
    </source>
</evidence>
<evidence type="ECO:0000256" key="11">
    <source>
        <dbReference type="ARBA" id="ARBA00023180"/>
    </source>
</evidence>
<sequence>MLKPLELLLLLAALLPISLASQNDKHETGRCIMRGQCGKESFFSPELPCPDNNLATKPDLELREALVGICGEQYATGSVCCDQAQVTALRENLKKAENLIASCPACKNNFFDFFCGFTCSPDQSSFLKIESTKEMPGGSRAVTHLSYFVSQRFSRGFFESCKDVKFSATNGYVMDLIGGGATDGQGFLEFLGQKSIVGSPIQIDFPVDTDAELAEWDPPFRHCNSSDIQSKCACVDCPSVCQSLPELNPPGKTCNIGVMPCLSFSVLFLYVTSLSAFFAGYAFYLRSRKSFGNTRGLQLHNEQYLSSDELDDHSTLSDRHLNTYALNNWLEGIFYRIGMTCASFPYASIGLSVVIVLFLSIGWTRFAIETNPIKLWVSPTADVALQKNYFDSTFGPFYRAEQMFLSNASHPTSSVLTFESLKFWFDLEDQLKRMRDQHGTGIEDLCLQPTGQGCVIQSLTGYWQGDFENVSPSNWAKELQRCADQPVQCLPVFQQPLKPQMILGGYTGDDWLSSSALVSTIVLKNSLEPALRSRASAWERDLQQVLYRAQEIANTMGLRLSFSTDVSLEEELNKSANTDARIVIISYLAMFLYVSLALGTSRWQGKATLVQTKFSLGLSGIAIVLLSISASVGLFSLLGVKITLIIAEVIPFLVLAIGVDNIFLLCHEFANINASEPSLSIPIRVALASSRVGPSILLSATSETLAFAIGAAVAMPAVRNFAIYAAGAVFFDALLQMTMFTAALALDQARVESGRFDCVPCVQTSVDGSALDVEQGYVFRFIQRRLTPGLMQPVAKRFVLFLFFSWAALSIALLPSIEFGLDQKIALPKDSYLVDYFRDLESYFGVGPPVYFVAKSPNITERAAQQAVCGRFTTCDDFSMANVLEQERKRPDVSFLLEPAASWLDDFFYWLNPQLEMCCRVRIDDPSRFCGAEEGPSRCRPCMEDRSPAWNITLSGMPEGEEFMKYVRAWLSATSTEDCPLAGKAPYGDALALRDDGYGLDAFHTRTFHTPLRTQVDLINSLAAGQRVAKEMSRLTGLDVFAYAVHYIYFAQYSNIVSLTFNLLGTALLAIFLIATLVLGSLTAAAILCATVALIVLNVAGAMVLFGISLNALSVVNLVVCVGIGVEFTSHMIRAYMLPTTHFATRVLQQEEGYQELRSRNALAQVGPSVFTGITMCKFCGVVVLAFTQSKIFEIYYFRMWLALVFVAASHGLILLPVVLSMFGPRGYVCKEIASDHAELPAASDPLWQ</sequence>
<accession>A0A1Y2FT38</accession>